<dbReference type="OrthoDB" id="1815350at2"/>
<feature type="transmembrane region" description="Helical" evidence="1">
    <location>
        <begin position="118"/>
        <end position="138"/>
    </location>
</feature>
<dbReference type="EMBL" id="NKUA01000013">
    <property type="protein sequence ID" value="PYD78486.1"/>
    <property type="molecule type" value="Genomic_DNA"/>
</dbReference>
<name>A0A318QFU8_9PROT</name>
<evidence type="ECO:0000256" key="1">
    <source>
        <dbReference type="SAM" id="Phobius"/>
    </source>
</evidence>
<feature type="transmembrane region" description="Helical" evidence="1">
    <location>
        <begin position="260"/>
        <end position="280"/>
    </location>
</feature>
<reference evidence="2 3" key="1">
    <citation type="submission" date="2017-07" db="EMBL/GenBank/DDBJ databases">
        <title>A draft genome sequence of Komagataeibacter sucrofermentans LMG 18788.</title>
        <authorList>
            <person name="Skraban J."/>
            <person name="Cleenwerck I."/>
            <person name="Vandamme P."/>
            <person name="Trcek J."/>
        </authorList>
    </citation>
    <scope>NUCLEOTIDE SEQUENCE [LARGE SCALE GENOMIC DNA]</scope>
    <source>
        <strain evidence="2 3">LMG 18788</strain>
    </source>
</reference>
<feature type="transmembrane region" description="Helical" evidence="1">
    <location>
        <begin position="286"/>
        <end position="304"/>
    </location>
</feature>
<organism evidence="2 3">
    <name type="scientific">Komagataeibacter sucrofermentans</name>
    <dbReference type="NCBI Taxonomy" id="1053551"/>
    <lineage>
        <taxon>Bacteria</taxon>
        <taxon>Pseudomonadati</taxon>
        <taxon>Pseudomonadota</taxon>
        <taxon>Alphaproteobacteria</taxon>
        <taxon>Acetobacterales</taxon>
        <taxon>Acetobacteraceae</taxon>
        <taxon>Komagataeibacter</taxon>
    </lineage>
</organism>
<dbReference type="AlphaFoldDB" id="A0A318QFU8"/>
<gene>
    <name evidence="2" type="ORF">CFR77_10445</name>
</gene>
<keyword evidence="3" id="KW-1185">Reference proteome</keyword>
<evidence type="ECO:0008006" key="4">
    <source>
        <dbReference type="Google" id="ProtNLM"/>
    </source>
</evidence>
<keyword evidence="1" id="KW-0812">Transmembrane</keyword>
<proteinExistence type="predicted"/>
<dbReference type="RefSeq" id="WP_110569508.1">
    <property type="nucleotide sequence ID" value="NZ_CP137147.1"/>
</dbReference>
<comment type="caution">
    <text evidence="2">The sequence shown here is derived from an EMBL/GenBank/DDBJ whole genome shotgun (WGS) entry which is preliminary data.</text>
</comment>
<feature type="transmembrane region" description="Helical" evidence="1">
    <location>
        <begin position="150"/>
        <end position="172"/>
    </location>
</feature>
<feature type="transmembrane region" description="Helical" evidence="1">
    <location>
        <begin position="41"/>
        <end position="63"/>
    </location>
</feature>
<feature type="transmembrane region" description="Helical" evidence="1">
    <location>
        <begin position="339"/>
        <end position="360"/>
    </location>
</feature>
<evidence type="ECO:0000313" key="2">
    <source>
        <dbReference type="EMBL" id="PYD78486.1"/>
    </source>
</evidence>
<keyword evidence="1" id="KW-0472">Membrane</keyword>
<evidence type="ECO:0000313" key="3">
    <source>
        <dbReference type="Proteomes" id="UP000247814"/>
    </source>
</evidence>
<protein>
    <recommendedName>
        <fullName evidence="4">Glycosyltransferase RgtA/B/C/D-like domain-containing protein</fullName>
    </recommendedName>
</protein>
<accession>A0A318QFU8</accession>
<dbReference type="Proteomes" id="UP000247814">
    <property type="component" value="Unassembled WGS sequence"/>
</dbReference>
<keyword evidence="1" id="KW-1133">Transmembrane helix</keyword>
<sequence length="546" mass="63443">MSITKNKNLLQVLMLLCWLLATCYAIHFHAMWRDEVRNFMIAIGGTQSIHLIGNAHPVLPYFIEKSCYLIFHSYTVLPVSSFLVAFLAIVMVLFLAPYNLRMKALFIFGYFSLYEYTVMARNYGISMLFMLVLAIVFSSQKYRYRLTGPILFLLANTNIHSALIVATFSGMWPLCTWQANRWAFNENVRKTLPAAAMGIVGFVVCALTVYPPRYDDLAALNPADGLPHHLKLHFMKEITFTSFKSFFLDVFGHNIFSYTIYKILSVISFISVISCIFVFWGDTFLFSTALAVQIVFIAFFSIIYHGGYRHQSLWIIWMCTLFWIYRKERAFPQNGLNKFGLYSLYFMLFVQVFYAALVQYHEIRIPNSRAREFSEVINARADLKDSTIIPSVDYIIESMPYYMNNRFYIMTQKKFDRVVIYSMHGHMNYSLQDIMDEADRIALCTHKPSIIVIANDWDIMMDGSPVNLMDREQLQHYRKYTYGYWKFTFSEAQKQALKARATEIARYPNGFLEEGFVAYKLNPPHQDAHATIDCHGHELSDVPPLP</sequence>
<feature type="transmembrane region" description="Helical" evidence="1">
    <location>
        <begin position="75"/>
        <end position="98"/>
    </location>
</feature>
<feature type="transmembrane region" description="Helical" evidence="1">
    <location>
        <begin position="192"/>
        <end position="210"/>
    </location>
</feature>